<dbReference type="PRINTS" id="PR00034">
    <property type="entry name" value="HTHCRP"/>
</dbReference>
<dbReference type="Pfam" id="PF13545">
    <property type="entry name" value="HTH_Crp_2"/>
    <property type="match status" value="1"/>
</dbReference>
<dbReference type="Pfam" id="PF00027">
    <property type="entry name" value="cNMP_binding"/>
    <property type="match status" value="1"/>
</dbReference>
<dbReference type="PROSITE" id="PS00042">
    <property type="entry name" value="HTH_CRP_1"/>
    <property type="match status" value="1"/>
</dbReference>
<dbReference type="SMART" id="SM00419">
    <property type="entry name" value="HTH_CRP"/>
    <property type="match status" value="1"/>
</dbReference>
<dbReference type="Proteomes" id="UP000028181">
    <property type="component" value="Chromosome I"/>
</dbReference>
<dbReference type="InterPro" id="IPR014710">
    <property type="entry name" value="RmlC-like_jellyroll"/>
</dbReference>
<dbReference type="KEGG" id="ngg:RG540_CH22430"/>
<dbReference type="SUPFAM" id="SSF46785">
    <property type="entry name" value="Winged helix' DNA-binding domain"/>
    <property type="match status" value="1"/>
</dbReference>
<evidence type="ECO:0000256" key="2">
    <source>
        <dbReference type="ARBA" id="ARBA00023125"/>
    </source>
</evidence>
<keyword evidence="1" id="KW-0805">Transcription regulation</keyword>
<dbReference type="CDD" id="cd00038">
    <property type="entry name" value="CAP_ED"/>
    <property type="match status" value="1"/>
</dbReference>
<gene>
    <name evidence="6" type="primary">fixK</name>
    <name evidence="6" type="ORF">RG540_CH22430</name>
</gene>
<evidence type="ECO:0000256" key="3">
    <source>
        <dbReference type="ARBA" id="ARBA00023163"/>
    </source>
</evidence>
<proteinExistence type="predicted"/>
<dbReference type="eggNOG" id="COG0664">
    <property type="taxonomic scope" value="Bacteria"/>
</dbReference>
<dbReference type="GO" id="GO:0003700">
    <property type="term" value="F:DNA-binding transcription factor activity"/>
    <property type="evidence" value="ECO:0007669"/>
    <property type="project" value="InterPro"/>
</dbReference>
<dbReference type="PATRIC" id="fig|1028800.3.peg.2271"/>
<dbReference type="AlphaFoldDB" id="A0A068SRN7"/>
<dbReference type="PROSITE" id="PS51063">
    <property type="entry name" value="HTH_CRP_2"/>
    <property type="match status" value="1"/>
</dbReference>
<dbReference type="CDD" id="cd00092">
    <property type="entry name" value="HTH_CRP"/>
    <property type="match status" value="1"/>
</dbReference>
<keyword evidence="3" id="KW-0804">Transcription</keyword>
<dbReference type="OrthoDB" id="667966at2"/>
<dbReference type="InterPro" id="IPR036388">
    <property type="entry name" value="WH-like_DNA-bd_sf"/>
</dbReference>
<keyword evidence="7" id="KW-1185">Reference proteome</keyword>
<dbReference type="GeneID" id="24258690"/>
<dbReference type="EMBL" id="HG938353">
    <property type="protein sequence ID" value="CDN48411.1"/>
    <property type="molecule type" value="Genomic_DNA"/>
</dbReference>
<dbReference type="InterPro" id="IPR018490">
    <property type="entry name" value="cNMP-bd_dom_sf"/>
</dbReference>
<dbReference type="InterPro" id="IPR012318">
    <property type="entry name" value="HTH_CRP"/>
</dbReference>
<dbReference type="PROSITE" id="PS50042">
    <property type="entry name" value="CNMP_BINDING_3"/>
    <property type="match status" value="1"/>
</dbReference>
<evidence type="ECO:0000313" key="6">
    <source>
        <dbReference type="EMBL" id="CDN48411.1"/>
    </source>
</evidence>
<dbReference type="RefSeq" id="WP_038587734.1">
    <property type="nucleotide sequence ID" value="NZ_HG938353.1"/>
</dbReference>
<dbReference type="Gene3D" id="2.60.120.10">
    <property type="entry name" value="Jelly Rolls"/>
    <property type="match status" value="1"/>
</dbReference>
<evidence type="ECO:0000313" key="7">
    <source>
        <dbReference type="Proteomes" id="UP000028181"/>
    </source>
</evidence>
<accession>A0A068SRN7</accession>
<sequence length="216" mass="23722">MHTAAAHATKLELTKSQIVIAPQTAGLFRANSVTTFNAGAEIYAPGDKAGTFYHVEFGAVRIHRLLSDGRRQVIAFHLAGETFGFEADRTHSFFAEAIAPTGLRAINRAANDQALPELLSLALRGMLRAQEHIMMIGRQTAVERIAGFLVDMAERQGGLEHFDIPMTRLDIADYLGLTIETVSRVFAKLRAAGLIKLRSIRCIEIKKHEALRSLCA</sequence>
<dbReference type="SMART" id="SM00100">
    <property type="entry name" value="cNMP"/>
    <property type="match status" value="1"/>
</dbReference>
<name>A0A068SRN7_NEOGA</name>
<evidence type="ECO:0000259" key="5">
    <source>
        <dbReference type="PROSITE" id="PS51063"/>
    </source>
</evidence>
<feature type="domain" description="HTH crp-type" evidence="5">
    <location>
        <begin position="139"/>
        <end position="209"/>
    </location>
</feature>
<dbReference type="GO" id="GO:0005829">
    <property type="term" value="C:cytosol"/>
    <property type="evidence" value="ECO:0007669"/>
    <property type="project" value="TreeGrafter"/>
</dbReference>
<dbReference type="InterPro" id="IPR050397">
    <property type="entry name" value="Env_Response_Regulators"/>
</dbReference>
<evidence type="ECO:0000259" key="4">
    <source>
        <dbReference type="PROSITE" id="PS50042"/>
    </source>
</evidence>
<keyword evidence="2" id="KW-0238">DNA-binding</keyword>
<evidence type="ECO:0000256" key="1">
    <source>
        <dbReference type="ARBA" id="ARBA00023015"/>
    </source>
</evidence>
<dbReference type="PANTHER" id="PTHR24567:SF75">
    <property type="entry name" value="FUMARATE AND NITRATE REDUCTION REGULATORY PROTEIN"/>
    <property type="match status" value="1"/>
</dbReference>
<organism evidence="6 7">
    <name type="scientific">Neorhizobium galegae bv. orientalis str. HAMBI 540</name>
    <dbReference type="NCBI Taxonomy" id="1028800"/>
    <lineage>
        <taxon>Bacteria</taxon>
        <taxon>Pseudomonadati</taxon>
        <taxon>Pseudomonadota</taxon>
        <taxon>Alphaproteobacteria</taxon>
        <taxon>Hyphomicrobiales</taxon>
        <taxon>Rhizobiaceae</taxon>
        <taxon>Rhizobium/Agrobacterium group</taxon>
        <taxon>Neorhizobium</taxon>
    </lineage>
</organism>
<dbReference type="SUPFAM" id="SSF51206">
    <property type="entry name" value="cAMP-binding domain-like"/>
    <property type="match status" value="1"/>
</dbReference>
<protein>
    <submittedName>
        <fullName evidence="6">Nitrogen fixation regulation protein FixK</fullName>
    </submittedName>
</protein>
<dbReference type="Gene3D" id="1.10.10.10">
    <property type="entry name" value="Winged helix-like DNA-binding domain superfamily/Winged helix DNA-binding domain"/>
    <property type="match status" value="1"/>
</dbReference>
<dbReference type="GO" id="GO:0003677">
    <property type="term" value="F:DNA binding"/>
    <property type="evidence" value="ECO:0007669"/>
    <property type="project" value="UniProtKB-KW"/>
</dbReference>
<dbReference type="InterPro" id="IPR018335">
    <property type="entry name" value="Tscrpt_reg_HTH_Crp-type_CS"/>
</dbReference>
<dbReference type="InterPro" id="IPR036390">
    <property type="entry name" value="WH_DNA-bd_sf"/>
</dbReference>
<dbReference type="PANTHER" id="PTHR24567">
    <property type="entry name" value="CRP FAMILY TRANSCRIPTIONAL REGULATORY PROTEIN"/>
    <property type="match status" value="1"/>
</dbReference>
<dbReference type="HOGENOM" id="CLU_075053_0_1_5"/>
<reference evidence="7" key="1">
    <citation type="journal article" date="2014" name="BMC Genomics">
        <title>Genome sequencing of two Neorhizobium galegae strains reveals a noeT gene responsible for the unusual acetylation of the nodulation factors.</title>
        <authorList>
            <person name="Osterman J."/>
            <person name="Marsh J."/>
            <person name="Laine P.K."/>
            <person name="Zeng Z."/>
            <person name="Alatalo E."/>
            <person name="Sullivan J.T."/>
            <person name="Young J.P."/>
            <person name="Thomas-Oates J."/>
            <person name="Paulin L."/>
            <person name="Lindstrom K."/>
        </authorList>
    </citation>
    <scope>NUCLEOTIDE SEQUENCE [LARGE SCALE GENOMIC DNA]</scope>
    <source>
        <strain evidence="7">HAMBI 540</strain>
    </source>
</reference>
<dbReference type="InterPro" id="IPR000595">
    <property type="entry name" value="cNMP-bd_dom"/>
</dbReference>
<feature type="domain" description="Cyclic nucleotide-binding" evidence="4">
    <location>
        <begin position="36"/>
        <end position="84"/>
    </location>
</feature>